<sequence>MFVGYGFERDFADKACTLEHVISQVGAGMGVYVFLQLSEVSEFVEMAQQYKGHVVWVEDVASGPLGFLVDNPVVGLIEFRGSVPDSDPAGAFFSIDFPHGGVVMVSAVADFPARVRPVLVEECRPVDGVGEESGDVVARLMQAGAFLVYRLDFAGAAGFLQEEVFIDTNNRGLVSGLL</sequence>
<evidence type="ECO:0000313" key="1">
    <source>
        <dbReference type="EMBL" id="SPW28163.1"/>
    </source>
</evidence>
<gene>
    <name evidence="1" type="ORF">NCTC10254_01189</name>
</gene>
<reference evidence="1 2" key="1">
    <citation type="submission" date="2018-06" db="EMBL/GenBank/DDBJ databases">
        <authorList>
            <consortium name="Pathogen Informatics"/>
            <person name="Doyle S."/>
        </authorList>
    </citation>
    <scope>NUCLEOTIDE SEQUENCE [LARGE SCALE GENOMIC DNA]</scope>
    <source>
        <strain evidence="1 2">NCTC10254</strain>
    </source>
</reference>
<proteinExistence type="predicted"/>
<accession>A0A6H9XQW0</accession>
<evidence type="ECO:0000313" key="2">
    <source>
        <dbReference type="Proteomes" id="UP000249886"/>
    </source>
</evidence>
<comment type="caution">
    <text evidence="1">The sequence shown here is derived from an EMBL/GenBank/DDBJ whole genome shotgun (WGS) entry which is preliminary data.</text>
</comment>
<name>A0A6H9XQW0_9CORY</name>
<dbReference type="AlphaFoldDB" id="A0A6H9XQW0"/>
<organism evidence="1 2">
    <name type="scientific">Corynebacterium matruchotii</name>
    <dbReference type="NCBI Taxonomy" id="43768"/>
    <lineage>
        <taxon>Bacteria</taxon>
        <taxon>Bacillati</taxon>
        <taxon>Actinomycetota</taxon>
        <taxon>Actinomycetes</taxon>
        <taxon>Mycobacteriales</taxon>
        <taxon>Corynebacteriaceae</taxon>
        <taxon>Corynebacterium</taxon>
    </lineage>
</organism>
<dbReference type="EMBL" id="UARK01000005">
    <property type="protein sequence ID" value="SPW28163.1"/>
    <property type="molecule type" value="Genomic_DNA"/>
</dbReference>
<dbReference type="Proteomes" id="UP000249886">
    <property type="component" value="Unassembled WGS sequence"/>
</dbReference>
<protein>
    <submittedName>
        <fullName evidence="1">Uncharacterized protein</fullName>
    </submittedName>
</protein>